<evidence type="ECO:0000313" key="1">
    <source>
        <dbReference type="EMBL" id="QBF45002.1"/>
    </source>
</evidence>
<evidence type="ECO:0000313" key="2">
    <source>
        <dbReference type="Proteomes" id="UP000290408"/>
    </source>
</evidence>
<dbReference type="KEGG" id="jli:EXU32_01180"/>
<dbReference type="Proteomes" id="UP000290408">
    <property type="component" value="Chromosome"/>
</dbReference>
<organism evidence="1 2">
    <name type="scientific">Janibacter limosus</name>
    <dbReference type="NCBI Taxonomy" id="53458"/>
    <lineage>
        <taxon>Bacteria</taxon>
        <taxon>Bacillati</taxon>
        <taxon>Actinomycetota</taxon>
        <taxon>Actinomycetes</taxon>
        <taxon>Micrococcales</taxon>
        <taxon>Intrasporangiaceae</taxon>
        <taxon>Janibacter</taxon>
    </lineage>
</organism>
<protein>
    <submittedName>
        <fullName evidence="1">DUF5063 domain-containing protein</fullName>
    </submittedName>
</protein>
<reference evidence="1 2" key="1">
    <citation type="submission" date="2019-02" db="EMBL/GenBank/DDBJ databases">
        <title>Genomic data mining of an Antarctic deep-sea actinobacterium, Janibacterlimosus P3-3-X1.</title>
        <authorList>
            <person name="Liao L."/>
            <person name="Chen B."/>
        </authorList>
    </citation>
    <scope>NUCLEOTIDE SEQUENCE [LARGE SCALE GENOMIC DNA]</scope>
    <source>
        <strain evidence="1 2">P3-3-X1</strain>
    </source>
</reference>
<dbReference type="EMBL" id="CP036164">
    <property type="protein sequence ID" value="QBF45002.1"/>
    <property type="molecule type" value="Genomic_DNA"/>
</dbReference>
<dbReference type="Gene3D" id="1.20.120.1550">
    <property type="entry name" value="Protein of unknown function DUF5063"/>
    <property type="match status" value="1"/>
</dbReference>
<dbReference type="Pfam" id="PF16702">
    <property type="entry name" value="DUF5063"/>
    <property type="match status" value="1"/>
</dbReference>
<accession>A0A4P6MR05</accession>
<dbReference type="RefSeq" id="WP_130628248.1">
    <property type="nucleotide sequence ID" value="NZ_CP036164.1"/>
</dbReference>
<dbReference type="STRING" id="1216970.GCA_001570985_01292"/>
<sequence length="184" mass="19512">MPDETTLLADECAVEASTWLATVADIASGAAPESAIPLLLLTTSQIQLVGARLGAIADVVLDERFEHDTGPDTELDPLRAGLAHLLEGVDDYADVVDPVTSVETTTGALSNDLAAIAAALTHGLAHHEAGRAAEALWWWQYSYLADWGDRAAMAVRVLQTLLAHLRLDADDELVGEAEFDALNS</sequence>
<gene>
    <name evidence="1" type="ORF">EXU32_01180</name>
</gene>
<dbReference type="InterPro" id="IPR032025">
    <property type="entry name" value="DUF5063"/>
</dbReference>
<name>A0A4P6MR05_9MICO</name>
<dbReference type="AlphaFoldDB" id="A0A4P6MR05"/>
<keyword evidence="2" id="KW-1185">Reference proteome</keyword>
<dbReference type="InterPro" id="IPR038312">
    <property type="entry name" value="DUF5063_sf"/>
</dbReference>
<dbReference type="OrthoDB" id="3524665at2"/>
<proteinExistence type="predicted"/>